<sequence length="670" mass="70352">MFEHERSRTRRVWQPQSEAVLRSPATDTEPEMAPPVVHEVLAAAGERLDEETAATMGARYGRDFSQVRVHADARAGESADAVGARAYTVGNHIVFADGAYAPQTEQGSHLLAHELIHTLQQPLAGPAATSASLPVGAPTDPAEREAETNAGLANGGATVDLTAGVHGAALRRQTPPSGGMRPAHARGFGGEQAMGFAYPQEEWIFLGGPSGAAGHGVTTSGFDGVAVRTGGPLEIHLLDNKSLARQGNVSSATALTTNLQRNIGDLTTLVAEPRFDDVPRIGEIRTALSAARTALQTGQRLPGSVRLIVTNAGGRSTGVTGTLANQGVEFRDLNQPAPRPAPTAPPAAGTRSTGTPQGGTRSAEGEAGSGGRSSTDARVGTPSEPPIEAGPSPKGTAAIGGIFVAFQGINFVSNLINDHIQGKRAQQALDAIAPEVARNRAAHPNAFTLVVLVYSQVEAPSESLIQPGPVFSHLETGSGVTKDEARRDWQRTPQLRAAGGRVRQEEMWIPPVQQAGPAAMARPFPRAALATFAVGRAILQDVEWGGLTGFDDEGTTKLTVPADVQPRFIVMRVPSPLRWFYEGVHDTVIPVEERAAAEGGSIPVVNLDPSMPFADVSAACVFPADDDTAALFAAGPPTRDNLGHLRGRVNLQEARWVRPENIQVLGRFTD</sequence>
<feature type="region of interest" description="Disordered" evidence="1">
    <location>
        <begin position="1"/>
        <end position="31"/>
    </location>
</feature>
<proteinExistence type="predicted"/>
<dbReference type="AlphaFoldDB" id="A0A561F256"/>
<feature type="region of interest" description="Disordered" evidence="1">
    <location>
        <begin position="127"/>
        <end position="157"/>
    </location>
</feature>
<dbReference type="InterPro" id="IPR025295">
    <property type="entry name" value="eCIS_core_dom"/>
</dbReference>
<dbReference type="Pfam" id="PF13699">
    <property type="entry name" value="eCIS_core"/>
    <property type="match status" value="1"/>
</dbReference>
<evidence type="ECO:0000313" key="3">
    <source>
        <dbReference type="EMBL" id="TWE21912.1"/>
    </source>
</evidence>
<protein>
    <submittedName>
        <fullName evidence="3">Uncharacterized protein DUF4157</fullName>
    </submittedName>
</protein>
<evidence type="ECO:0000313" key="4">
    <source>
        <dbReference type="Proteomes" id="UP000318416"/>
    </source>
</evidence>
<evidence type="ECO:0000259" key="2">
    <source>
        <dbReference type="Pfam" id="PF13699"/>
    </source>
</evidence>
<name>A0A561F256_9ACTN</name>
<feature type="region of interest" description="Disordered" evidence="1">
    <location>
        <begin position="329"/>
        <end position="394"/>
    </location>
</feature>
<organism evidence="3 4">
    <name type="scientific">Kitasatospora atroaurantiaca</name>
    <dbReference type="NCBI Taxonomy" id="285545"/>
    <lineage>
        <taxon>Bacteria</taxon>
        <taxon>Bacillati</taxon>
        <taxon>Actinomycetota</taxon>
        <taxon>Actinomycetes</taxon>
        <taxon>Kitasatosporales</taxon>
        <taxon>Streptomycetaceae</taxon>
        <taxon>Kitasatospora</taxon>
    </lineage>
</organism>
<feature type="compositionally biased region" description="Low complexity" evidence="1">
    <location>
        <begin position="346"/>
        <end position="366"/>
    </location>
</feature>
<dbReference type="EMBL" id="VIVR01000001">
    <property type="protein sequence ID" value="TWE21912.1"/>
    <property type="molecule type" value="Genomic_DNA"/>
</dbReference>
<dbReference type="Proteomes" id="UP000318416">
    <property type="component" value="Unassembled WGS sequence"/>
</dbReference>
<comment type="caution">
    <text evidence="3">The sequence shown here is derived from an EMBL/GenBank/DDBJ whole genome shotgun (WGS) entry which is preliminary data.</text>
</comment>
<gene>
    <name evidence="3" type="ORF">FB465_7164</name>
</gene>
<dbReference type="OrthoDB" id="9153660at2"/>
<keyword evidence="4" id="KW-1185">Reference proteome</keyword>
<reference evidence="3 4" key="1">
    <citation type="submission" date="2019-06" db="EMBL/GenBank/DDBJ databases">
        <title>Sequencing the genomes of 1000 actinobacteria strains.</title>
        <authorList>
            <person name="Klenk H.-P."/>
        </authorList>
    </citation>
    <scope>NUCLEOTIDE SEQUENCE [LARGE SCALE GENOMIC DNA]</scope>
    <source>
        <strain evidence="3 4">DSM 41649</strain>
    </source>
</reference>
<accession>A0A561F256</accession>
<feature type="domain" description="eCIS core" evidence="2">
    <location>
        <begin position="48"/>
        <end position="121"/>
    </location>
</feature>
<evidence type="ECO:0000256" key="1">
    <source>
        <dbReference type="SAM" id="MobiDB-lite"/>
    </source>
</evidence>